<proteinExistence type="inferred from homology"/>
<dbReference type="Gene3D" id="3.40.50.300">
    <property type="entry name" value="P-loop containing nucleotide triphosphate hydrolases"/>
    <property type="match status" value="1"/>
</dbReference>
<evidence type="ECO:0000256" key="7">
    <source>
        <dbReference type="ARBA" id="ARBA00022970"/>
    </source>
</evidence>
<feature type="domain" description="ABC transporter" evidence="9">
    <location>
        <begin position="2"/>
        <end position="236"/>
    </location>
</feature>
<dbReference type="SMART" id="SM00382">
    <property type="entry name" value="AAA"/>
    <property type="match status" value="1"/>
</dbReference>
<evidence type="ECO:0000313" key="12">
    <source>
        <dbReference type="Proteomes" id="UP000594771"/>
    </source>
</evidence>
<keyword evidence="4" id="KW-1003">Cell membrane</keyword>
<keyword evidence="8" id="KW-0472">Membrane</keyword>
<evidence type="ECO:0000313" key="10">
    <source>
        <dbReference type="EMBL" id="MCY3053095.1"/>
    </source>
</evidence>
<keyword evidence="13" id="KW-1185">Reference proteome</keyword>
<dbReference type="PANTHER" id="PTHR43166:SF9">
    <property type="entry name" value="GLUTAMATE_ASPARTATE IMPORT ATP-BINDING PROTEIN GLTL"/>
    <property type="match status" value="1"/>
</dbReference>
<evidence type="ECO:0000256" key="3">
    <source>
        <dbReference type="ARBA" id="ARBA00022448"/>
    </source>
</evidence>
<evidence type="ECO:0000259" key="9">
    <source>
        <dbReference type="PROSITE" id="PS50893"/>
    </source>
</evidence>
<dbReference type="EMBL" id="CP065662">
    <property type="protein sequence ID" value="QPS02380.1"/>
    <property type="molecule type" value="Genomic_DNA"/>
</dbReference>
<dbReference type="InterPro" id="IPR003439">
    <property type="entry name" value="ABC_transporter-like_ATP-bd"/>
</dbReference>
<evidence type="ECO:0000256" key="4">
    <source>
        <dbReference type="ARBA" id="ARBA00022475"/>
    </source>
</evidence>
<dbReference type="GO" id="GO:0016887">
    <property type="term" value="F:ATP hydrolysis activity"/>
    <property type="evidence" value="ECO:0007669"/>
    <property type="project" value="InterPro"/>
</dbReference>
<comment type="similarity">
    <text evidence="2">Belongs to the ABC transporter superfamily.</text>
</comment>
<comment type="subcellular location">
    <subcellularLocation>
        <location evidence="1">Cell membrane</location>
        <topology evidence="1">Peripheral membrane protein</topology>
    </subcellularLocation>
</comment>
<keyword evidence="7" id="KW-0029">Amino-acid transport</keyword>
<protein>
    <submittedName>
        <fullName evidence="11">Amino acid ABC transporter ATP-binding protein</fullName>
    </submittedName>
</protein>
<dbReference type="InterPro" id="IPR050086">
    <property type="entry name" value="MetN_ABC_transporter-like"/>
</dbReference>
<accession>A0A7T2VTA8</accession>
<evidence type="ECO:0000256" key="1">
    <source>
        <dbReference type="ARBA" id="ARBA00004202"/>
    </source>
</evidence>
<dbReference type="PIRSF" id="PIRSF039085">
    <property type="entry name" value="ABC_ATPase_HisP"/>
    <property type="match status" value="1"/>
</dbReference>
<dbReference type="InterPro" id="IPR003593">
    <property type="entry name" value="AAA+_ATPase"/>
</dbReference>
<dbReference type="PROSITE" id="PS00211">
    <property type="entry name" value="ABC_TRANSPORTER_1"/>
    <property type="match status" value="1"/>
</dbReference>
<keyword evidence="6 11" id="KW-0067">ATP-binding</keyword>
<reference evidence="11 12" key="1">
    <citation type="submission" date="2020-12" db="EMBL/GenBank/DDBJ databases">
        <title>FDA dAtabase for Regulatory Grade micrObial Sequences (FDA-ARGOS): Supporting development and validation of Infectious Disease Dx tests.</title>
        <authorList>
            <person name="Sproer C."/>
            <person name="Gronow S."/>
            <person name="Severitt S."/>
            <person name="Schroder I."/>
            <person name="Tallon L."/>
            <person name="Sadzewicz L."/>
            <person name="Zhao X."/>
            <person name="Boylan J."/>
            <person name="Ott S."/>
            <person name="Bowen H."/>
            <person name="Vavikolanu K."/>
            <person name="Mehta A."/>
            <person name="Aluvathingal J."/>
            <person name="Nadendla S."/>
            <person name="Lowell S."/>
            <person name="Myers T."/>
            <person name="Yan Y."/>
            <person name="Sichtig H."/>
        </authorList>
    </citation>
    <scope>NUCLEOTIDE SEQUENCE [LARGE SCALE GENOMIC DNA]</scope>
    <source>
        <strain evidence="11 12">FDAARGOS_911</strain>
    </source>
</reference>
<keyword evidence="5" id="KW-0547">Nucleotide-binding</keyword>
<keyword evidence="3" id="KW-0813">Transport</keyword>
<gene>
    <name evidence="11" type="ORF">I6G68_07355</name>
    <name evidence="10" type="ORF">ODY43_03745</name>
</gene>
<evidence type="ECO:0000313" key="13">
    <source>
        <dbReference type="Proteomes" id="UP001069145"/>
    </source>
</evidence>
<dbReference type="Proteomes" id="UP000594771">
    <property type="component" value="Chromosome"/>
</dbReference>
<dbReference type="InterPro" id="IPR017871">
    <property type="entry name" value="ABC_transporter-like_CS"/>
</dbReference>
<sequence>MLTISHLEKKFGDNLVLKDIDFAVSPGDVISIIGSSGSGKSTLLRCMNLLEQPTSGDIIYHGQSILAKNFDKNKYRAKVGMVFQQFNLFKNMNVLENCVIGQEKILKRNKKEAEKTALKNLEKVGMAPYRDARPDQLSGGQQQRVAIARALSMDPEILLFDEPTSALDPEMVGEVLGTMTELAKEGLTMIVVTHEMAFARDVSSRICFMDQGVIVEDGEPDQVINHPQHERTKAFLSRYLAEK</sequence>
<dbReference type="GO" id="GO:0005524">
    <property type="term" value="F:ATP binding"/>
    <property type="evidence" value="ECO:0007669"/>
    <property type="project" value="UniProtKB-KW"/>
</dbReference>
<name>A0A7T2VTA8_9LACT</name>
<dbReference type="PROSITE" id="PS50893">
    <property type="entry name" value="ABC_TRANSPORTER_2"/>
    <property type="match status" value="1"/>
</dbReference>
<evidence type="ECO:0000313" key="11">
    <source>
        <dbReference type="EMBL" id="QPS02380.1"/>
    </source>
</evidence>
<dbReference type="SUPFAM" id="SSF52540">
    <property type="entry name" value="P-loop containing nucleoside triphosphate hydrolases"/>
    <property type="match status" value="1"/>
</dbReference>
<dbReference type="InterPro" id="IPR030679">
    <property type="entry name" value="ABC_ATPase_HisP-typ"/>
</dbReference>
<dbReference type="FunFam" id="3.40.50.300:FF:000020">
    <property type="entry name" value="Amino acid ABC transporter ATP-binding component"/>
    <property type="match status" value="1"/>
</dbReference>
<dbReference type="EMBL" id="JAOTML010000003">
    <property type="protein sequence ID" value="MCY3053095.1"/>
    <property type="molecule type" value="Genomic_DNA"/>
</dbReference>
<evidence type="ECO:0000256" key="5">
    <source>
        <dbReference type="ARBA" id="ARBA00022741"/>
    </source>
</evidence>
<reference evidence="10" key="2">
    <citation type="submission" date="2022-09" db="EMBL/GenBank/DDBJ databases">
        <title>Aerococcus urinae taxonomy study.</title>
        <authorList>
            <person name="Christensen J."/>
            <person name="Senneby E."/>
        </authorList>
    </citation>
    <scope>NUCLEOTIDE SEQUENCE</scope>
    <source>
        <strain evidence="10">NLD-066-U95</strain>
    </source>
</reference>
<evidence type="ECO:0000256" key="2">
    <source>
        <dbReference type="ARBA" id="ARBA00005417"/>
    </source>
</evidence>
<evidence type="ECO:0000256" key="8">
    <source>
        <dbReference type="ARBA" id="ARBA00023136"/>
    </source>
</evidence>
<dbReference type="GO" id="GO:0015424">
    <property type="term" value="F:ABC-type amino acid transporter activity"/>
    <property type="evidence" value="ECO:0007669"/>
    <property type="project" value="InterPro"/>
</dbReference>
<dbReference type="AlphaFoldDB" id="A0A7T2VTA8"/>
<evidence type="ECO:0000256" key="6">
    <source>
        <dbReference type="ARBA" id="ARBA00022840"/>
    </source>
</evidence>
<dbReference type="Pfam" id="PF00005">
    <property type="entry name" value="ABC_tran"/>
    <property type="match status" value="1"/>
</dbReference>
<dbReference type="PANTHER" id="PTHR43166">
    <property type="entry name" value="AMINO ACID IMPORT ATP-BINDING PROTEIN"/>
    <property type="match status" value="1"/>
</dbReference>
<organism evidence="11 12">
    <name type="scientific">Aerococcus urinae</name>
    <dbReference type="NCBI Taxonomy" id="1376"/>
    <lineage>
        <taxon>Bacteria</taxon>
        <taxon>Bacillati</taxon>
        <taxon>Bacillota</taxon>
        <taxon>Bacilli</taxon>
        <taxon>Lactobacillales</taxon>
        <taxon>Aerococcaceae</taxon>
        <taxon>Aerococcus</taxon>
    </lineage>
</organism>
<dbReference type="InterPro" id="IPR027417">
    <property type="entry name" value="P-loop_NTPase"/>
</dbReference>
<dbReference type="GO" id="GO:0005886">
    <property type="term" value="C:plasma membrane"/>
    <property type="evidence" value="ECO:0007669"/>
    <property type="project" value="UniProtKB-SubCell"/>
</dbReference>
<dbReference type="CDD" id="cd03262">
    <property type="entry name" value="ABC_HisP_GlnQ"/>
    <property type="match status" value="1"/>
</dbReference>
<dbReference type="Proteomes" id="UP001069145">
    <property type="component" value="Unassembled WGS sequence"/>
</dbReference>